<protein>
    <submittedName>
        <fullName evidence="2">Uncharacterized protein</fullName>
    </submittedName>
</protein>
<gene>
    <name evidence="2" type="ORF">PIB30_032653</name>
</gene>
<evidence type="ECO:0000313" key="3">
    <source>
        <dbReference type="Proteomes" id="UP001341840"/>
    </source>
</evidence>
<proteinExistence type="predicted"/>
<organism evidence="2 3">
    <name type="scientific">Stylosanthes scabra</name>
    <dbReference type="NCBI Taxonomy" id="79078"/>
    <lineage>
        <taxon>Eukaryota</taxon>
        <taxon>Viridiplantae</taxon>
        <taxon>Streptophyta</taxon>
        <taxon>Embryophyta</taxon>
        <taxon>Tracheophyta</taxon>
        <taxon>Spermatophyta</taxon>
        <taxon>Magnoliopsida</taxon>
        <taxon>eudicotyledons</taxon>
        <taxon>Gunneridae</taxon>
        <taxon>Pentapetalae</taxon>
        <taxon>rosids</taxon>
        <taxon>fabids</taxon>
        <taxon>Fabales</taxon>
        <taxon>Fabaceae</taxon>
        <taxon>Papilionoideae</taxon>
        <taxon>50 kb inversion clade</taxon>
        <taxon>dalbergioids sensu lato</taxon>
        <taxon>Dalbergieae</taxon>
        <taxon>Pterocarpus clade</taxon>
        <taxon>Stylosanthes</taxon>
    </lineage>
</organism>
<reference evidence="2 3" key="1">
    <citation type="journal article" date="2023" name="Plants (Basel)">
        <title>Bridging the Gap: Combining Genomics and Transcriptomics Approaches to Understand Stylosanthes scabra, an Orphan Legume from the Brazilian Caatinga.</title>
        <authorList>
            <person name="Ferreira-Neto J.R.C."/>
            <person name="da Silva M.D."/>
            <person name="Binneck E."/>
            <person name="de Melo N.F."/>
            <person name="da Silva R.H."/>
            <person name="de Melo A.L.T.M."/>
            <person name="Pandolfi V."/>
            <person name="Bustamante F.O."/>
            <person name="Brasileiro-Vidal A.C."/>
            <person name="Benko-Iseppon A.M."/>
        </authorList>
    </citation>
    <scope>NUCLEOTIDE SEQUENCE [LARGE SCALE GENOMIC DNA]</scope>
    <source>
        <tissue evidence="2">Leaves</tissue>
    </source>
</reference>
<name>A0ABU6WCG7_9FABA</name>
<feature type="region of interest" description="Disordered" evidence="1">
    <location>
        <begin position="14"/>
        <end position="54"/>
    </location>
</feature>
<evidence type="ECO:0000313" key="2">
    <source>
        <dbReference type="EMBL" id="MED6182860.1"/>
    </source>
</evidence>
<keyword evidence="3" id="KW-1185">Reference proteome</keyword>
<feature type="compositionally biased region" description="Basic and acidic residues" evidence="1">
    <location>
        <begin position="43"/>
        <end position="54"/>
    </location>
</feature>
<dbReference type="Proteomes" id="UP001341840">
    <property type="component" value="Unassembled WGS sequence"/>
</dbReference>
<accession>A0ABU6WCG7</accession>
<evidence type="ECO:0000256" key="1">
    <source>
        <dbReference type="SAM" id="MobiDB-lite"/>
    </source>
</evidence>
<sequence length="111" mass="12527">MEHCYLRPQLTDPTYSLSSLNIPHPTTETTVTRRTRRTRRRQSHAEHAELEEDKGGRTYLFRASAFSGSLLRRRDTTVQRANPLLSPPRSCVSRATVHAVRAVVGGGQTIE</sequence>
<feature type="compositionally biased region" description="Basic residues" evidence="1">
    <location>
        <begin position="33"/>
        <end position="42"/>
    </location>
</feature>
<comment type="caution">
    <text evidence="2">The sequence shown here is derived from an EMBL/GenBank/DDBJ whole genome shotgun (WGS) entry which is preliminary data.</text>
</comment>
<dbReference type="EMBL" id="JASCZI010181387">
    <property type="protein sequence ID" value="MED6182860.1"/>
    <property type="molecule type" value="Genomic_DNA"/>
</dbReference>